<comment type="caution">
    <text evidence="3">The sequence shown here is derived from an EMBL/GenBank/DDBJ whole genome shotgun (WGS) entry which is preliminary data.</text>
</comment>
<dbReference type="GO" id="GO:0015036">
    <property type="term" value="F:disulfide oxidoreductase activity"/>
    <property type="evidence" value="ECO:0007669"/>
    <property type="project" value="UniProtKB-ARBA"/>
</dbReference>
<feature type="domain" description="Thioredoxin" evidence="2">
    <location>
        <begin position="6"/>
        <end position="49"/>
    </location>
</feature>
<evidence type="ECO:0000313" key="4">
    <source>
        <dbReference type="Proteomes" id="UP000294862"/>
    </source>
</evidence>
<evidence type="ECO:0000313" key="3">
    <source>
        <dbReference type="EMBL" id="TCO42929.1"/>
    </source>
</evidence>
<dbReference type="InterPro" id="IPR017937">
    <property type="entry name" value="Thioredoxin_CS"/>
</dbReference>
<protein>
    <submittedName>
        <fullName evidence="3">Thioredoxin</fullName>
    </submittedName>
</protein>
<dbReference type="OrthoDB" id="9790390at2"/>
<keyword evidence="4" id="KW-1185">Reference proteome</keyword>
<sequence length="50" mass="5401">MSAEHVFTTTDTTFATDVLQSPTPVLVDFWGEWCGPCKALAPMLAQLADS</sequence>
<dbReference type="PROSITE" id="PS00194">
    <property type="entry name" value="THIOREDOXIN_1"/>
    <property type="match status" value="1"/>
</dbReference>
<accession>A0A4R2IGI0</accession>
<name>A0A4R2IGI0_9GAMM</name>
<proteinExistence type="predicted"/>
<evidence type="ECO:0000256" key="1">
    <source>
        <dbReference type="ARBA" id="ARBA00023284"/>
    </source>
</evidence>
<dbReference type="InterPro" id="IPR036249">
    <property type="entry name" value="Thioredoxin-like_sf"/>
</dbReference>
<reference evidence="3 4" key="1">
    <citation type="journal article" date="2015" name="Stand. Genomic Sci.">
        <title>Genomic Encyclopedia of Bacterial and Archaeal Type Strains, Phase III: the genomes of soil and plant-associated and newly described type strains.</title>
        <authorList>
            <person name="Whitman W.B."/>
            <person name="Woyke T."/>
            <person name="Klenk H.P."/>
            <person name="Zhou Y."/>
            <person name="Lilburn T.G."/>
            <person name="Beck B.J."/>
            <person name="De Vos P."/>
            <person name="Vandamme P."/>
            <person name="Eisen J.A."/>
            <person name="Garrity G."/>
            <person name="Hugenholtz P."/>
            <person name="Kyrpides N.C."/>
        </authorList>
    </citation>
    <scope>NUCLEOTIDE SEQUENCE [LARGE SCALE GENOMIC DNA]</scope>
    <source>
        <strain evidence="3 4">A3</strain>
    </source>
</reference>
<dbReference type="Proteomes" id="UP000294862">
    <property type="component" value="Unassembled WGS sequence"/>
</dbReference>
<gene>
    <name evidence="3" type="ORF">EV148_101336</name>
</gene>
<dbReference type="PANTHER" id="PTHR43601:SF3">
    <property type="entry name" value="THIOREDOXIN, MITOCHONDRIAL"/>
    <property type="match status" value="1"/>
</dbReference>
<dbReference type="EMBL" id="SLWQ01000001">
    <property type="protein sequence ID" value="TCO42929.1"/>
    <property type="molecule type" value="Genomic_DNA"/>
</dbReference>
<dbReference type="InterPro" id="IPR013766">
    <property type="entry name" value="Thioredoxin_domain"/>
</dbReference>
<evidence type="ECO:0000259" key="2">
    <source>
        <dbReference type="Pfam" id="PF00085"/>
    </source>
</evidence>
<dbReference type="AlphaFoldDB" id="A0A4R2IGI0"/>
<dbReference type="Pfam" id="PF00085">
    <property type="entry name" value="Thioredoxin"/>
    <property type="match status" value="1"/>
</dbReference>
<dbReference type="SUPFAM" id="SSF52833">
    <property type="entry name" value="Thioredoxin-like"/>
    <property type="match status" value="1"/>
</dbReference>
<dbReference type="GO" id="GO:0045454">
    <property type="term" value="P:cell redox homeostasis"/>
    <property type="evidence" value="ECO:0007669"/>
    <property type="project" value="TreeGrafter"/>
</dbReference>
<organism evidence="3 4">
    <name type="scientific">Dokdonella fugitiva</name>
    <dbReference type="NCBI Taxonomy" id="328517"/>
    <lineage>
        <taxon>Bacteria</taxon>
        <taxon>Pseudomonadati</taxon>
        <taxon>Pseudomonadota</taxon>
        <taxon>Gammaproteobacteria</taxon>
        <taxon>Lysobacterales</taxon>
        <taxon>Rhodanobacteraceae</taxon>
        <taxon>Dokdonella</taxon>
    </lineage>
</organism>
<dbReference type="CDD" id="cd02947">
    <property type="entry name" value="TRX_family"/>
    <property type="match status" value="1"/>
</dbReference>
<keyword evidence="1" id="KW-0676">Redox-active center</keyword>
<dbReference type="Gene3D" id="3.40.30.10">
    <property type="entry name" value="Glutaredoxin"/>
    <property type="match status" value="1"/>
</dbReference>
<dbReference type="PANTHER" id="PTHR43601">
    <property type="entry name" value="THIOREDOXIN, MITOCHONDRIAL"/>
    <property type="match status" value="1"/>
</dbReference>